<dbReference type="NCBIfam" id="NF038402">
    <property type="entry name" value="TroA_like"/>
    <property type="match status" value="1"/>
</dbReference>
<dbReference type="PANTHER" id="PTHR30535:SF34">
    <property type="entry name" value="MOLYBDATE-BINDING PROTEIN MOLA"/>
    <property type="match status" value="1"/>
</dbReference>
<dbReference type="Pfam" id="PF01497">
    <property type="entry name" value="Peripla_BP_2"/>
    <property type="match status" value="1"/>
</dbReference>
<organism evidence="3 4">
    <name type="scientific">Tectimicrobiota bacterium</name>
    <dbReference type="NCBI Taxonomy" id="2528274"/>
    <lineage>
        <taxon>Bacteria</taxon>
        <taxon>Pseudomonadati</taxon>
        <taxon>Nitrospinota/Tectimicrobiota group</taxon>
        <taxon>Candidatus Tectimicrobiota</taxon>
    </lineage>
</organism>
<name>A0A937VZD2_UNCTE</name>
<dbReference type="SUPFAM" id="SSF53807">
    <property type="entry name" value="Helical backbone' metal receptor"/>
    <property type="match status" value="1"/>
</dbReference>
<feature type="non-terminal residue" evidence="3">
    <location>
        <position position="1"/>
    </location>
</feature>
<dbReference type="AlphaFoldDB" id="A0A937VZD2"/>
<evidence type="ECO:0000313" key="4">
    <source>
        <dbReference type="Proteomes" id="UP000712673"/>
    </source>
</evidence>
<dbReference type="EMBL" id="VGLS01000041">
    <property type="protein sequence ID" value="MBM3222669.1"/>
    <property type="molecule type" value="Genomic_DNA"/>
</dbReference>
<evidence type="ECO:0000313" key="3">
    <source>
        <dbReference type="EMBL" id="MBM3222669.1"/>
    </source>
</evidence>
<dbReference type="InterPro" id="IPR002491">
    <property type="entry name" value="ABC_transptr_periplasmic_BD"/>
</dbReference>
<dbReference type="PANTHER" id="PTHR30535">
    <property type="entry name" value="VITAMIN B12-BINDING PROTEIN"/>
    <property type="match status" value="1"/>
</dbReference>
<feature type="domain" description="Fe/B12 periplasmic-binding" evidence="2">
    <location>
        <begin position="1"/>
        <end position="204"/>
    </location>
</feature>
<accession>A0A937VZD2</accession>
<dbReference type="InterPro" id="IPR054828">
    <property type="entry name" value="Vit_B12_bind_prot"/>
</dbReference>
<dbReference type="PROSITE" id="PS50983">
    <property type="entry name" value="FE_B12_PBP"/>
    <property type="match status" value="1"/>
</dbReference>
<dbReference type="GO" id="GO:0071281">
    <property type="term" value="P:cellular response to iron ion"/>
    <property type="evidence" value="ECO:0007669"/>
    <property type="project" value="TreeGrafter"/>
</dbReference>
<evidence type="ECO:0000256" key="1">
    <source>
        <dbReference type="ARBA" id="ARBA00022729"/>
    </source>
</evidence>
<reference evidence="3" key="1">
    <citation type="submission" date="2019-03" db="EMBL/GenBank/DDBJ databases">
        <title>Lake Tanganyika Metagenome-Assembled Genomes (MAGs).</title>
        <authorList>
            <person name="Tran P."/>
        </authorList>
    </citation>
    <scope>NUCLEOTIDE SEQUENCE</scope>
    <source>
        <strain evidence="3">K_DeepCast_65m_m2_066</strain>
    </source>
</reference>
<keyword evidence="1" id="KW-0732">Signal</keyword>
<sequence length="208" mass="22836">IVSLQPDLVLAAGELQRATIEALERVGITVVALEDPNNFDEVYMAITLTGQMTGHLAEARQVVQAMQARMDRVLRKVATIPPASRVAVFYEVYDQPLMTAGQATIIGQMLEMAGGINVFADLQGRYPQVSAEEVVKRNPTCILGLKGHKTSLTPTQIRQRPGWDRILAVQRNCIHLLDDDTVARPGPRLAEALEAIAKSLHPDLFSME</sequence>
<dbReference type="InterPro" id="IPR050902">
    <property type="entry name" value="ABC_Transporter_SBP"/>
</dbReference>
<proteinExistence type="predicted"/>
<dbReference type="Gene3D" id="3.40.50.1980">
    <property type="entry name" value="Nitrogenase molybdenum iron protein domain"/>
    <property type="match status" value="2"/>
</dbReference>
<evidence type="ECO:0000259" key="2">
    <source>
        <dbReference type="PROSITE" id="PS50983"/>
    </source>
</evidence>
<dbReference type="Proteomes" id="UP000712673">
    <property type="component" value="Unassembled WGS sequence"/>
</dbReference>
<protein>
    <submittedName>
        <fullName evidence="3">Cobalamin-binding protein</fullName>
    </submittedName>
</protein>
<gene>
    <name evidence="3" type="ORF">FJZ47_02535</name>
</gene>
<comment type="caution">
    <text evidence="3">The sequence shown here is derived from an EMBL/GenBank/DDBJ whole genome shotgun (WGS) entry which is preliminary data.</text>
</comment>